<comment type="subcellular location">
    <subcellularLocation>
        <location evidence="1">Cell membrane</location>
        <topology evidence="1">Multi-pass membrane protein</topology>
    </subcellularLocation>
</comment>
<dbReference type="EMBL" id="JACBZF010000001">
    <property type="protein sequence ID" value="NYH93793.1"/>
    <property type="molecule type" value="Genomic_DNA"/>
</dbReference>
<keyword evidence="3 6" id="KW-0812">Transmembrane</keyword>
<dbReference type="RefSeq" id="WP_179405767.1">
    <property type="nucleotide sequence ID" value="NZ_BMGF01000001.1"/>
</dbReference>
<feature type="transmembrane region" description="Helical" evidence="6">
    <location>
        <begin position="213"/>
        <end position="230"/>
    </location>
</feature>
<evidence type="ECO:0000256" key="6">
    <source>
        <dbReference type="SAM" id="Phobius"/>
    </source>
</evidence>
<evidence type="ECO:0000256" key="4">
    <source>
        <dbReference type="ARBA" id="ARBA00022989"/>
    </source>
</evidence>
<protein>
    <submittedName>
        <fullName evidence="7">Putative membrane protein</fullName>
    </submittedName>
</protein>
<feature type="transmembrane region" description="Helical" evidence="6">
    <location>
        <begin position="26"/>
        <end position="43"/>
    </location>
</feature>
<evidence type="ECO:0000256" key="3">
    <source>
        <dbReference type="ARBA" id="ARBA00022692"/>
    </source>
</evidence>
<proteinExistence type="predicted"/>
<reference evidence="7 8" key="1">
    <citation type="submission" date="2020-07" db="EMBL/GenBank/DDBJ databases">
        <title>Genomic Encyclopedia of Type Strains, Phase IV (KMG-IV): sequencing the most valuable type-strain genomes for metagenomic binning, comparative biology and taxonomic classification.</title>
        <authorList>
            <person name="Goeker M."/>
        </authorList>
    </citation>
    <scope>NUCLEOTIDE SEQUENCE [LARGE SCALE GENOMIC DNA]</scope>
    <source>
        <strain evidence="7 8">DSM 29043</strain>
    </source>
</reference>
<name>A0A7Y9XV91_9SPHN</name>
<dbReference type="Pfam" id="PF09678">
    <property type="entry name" value="Caa3_CtaG"/>
    <property type="match status" value="1"/>
</dbReference>
<gene>
    <name evidence="7" type="ORF">FHS75_000098</name>
</gene>
<keyword evidence="4 6" id="KW-1133">Transmembrane helix</keyword>
<dbReference type="Proteomes" id="UP000522081">
    <property type="component" value="Unassembled WGS sequence"/>
</dbReference>
<dbReference type="InterPro" id="IPR019108">
    <property type="entry name" value="Caa3_assmbl_CtaG-rel"/>
</dbReference>
<keyword evidence="5 6" id="KW-0472">Membrane</keyword>
<dbReference type="GO" id="GO:0005886">
    <property type="term" value="C:plasma membrane"/>
    <property type="evidence" value="ECO:0007669"/>
    <property type="project" value="UniProtKB-SubCell"/>
</dbReference>
<sequence length="247" mass="26513">MEARVPYCGLPPLPGELLSRFNLDPVAIVVLLGIAIFHVARIAPQGRSRTMAGTGWTIAAAAFFSPLCALSVALFSARIGQHMILVLLAAPLIAWGWPHRGKWSGRLLAANTACFALALWFWHMPGPYAATFRSDAVYWAMHLTLFGSAIFLWRDLLHHPAEQAFAPLAAGLMTTVQMGLLGAILTFAAIPLFGPHLATSGAWGLAPLADQQFGGLLMWVPGMVLFIWAAKVSLDHALDAPGKGSVR</sequence>
<feature type="transmembrane region" description="Helical" evidence="6">
    <location>
        <begin position="165"/>
        <end position="193"/>
    </location>
</feature>
<feature type="transmembrane region" description="Helical" evidence="6">
    <location>
        <begin position="79"/>
        <end position="95"/>
    </location>
</feature>
<evidence type="ECO:0000256" key="1">
    <source>
        <dbReference type="ARBA" id="ARBA00004651"/>
    </source>
</evidence>
<organism evidence="7 8">
    <name type="scientific">Novosphingobium marinum</name>
    <dbReference type="NCBI Taxonomy" id="1514948"/>
    <lineage>
        <taxon>Bacteria</taxon>
        <taxon>Pseudomonadati</taxon>
        <taxon>Pseudomonadota</taxon>
        <taxon>Alphaproteobacteria</taxon>
        <taxon>Sphingomonadales</taxon>
        <taxon>Sphingomonadaceae</taxon>
        <taxon>Novosphingobium</taxon>
    </lineage>
</organism>
<comment type="caution">
    <text evidence="7">The sequence shown here is derived from an EMBL/GenBank/DDBJ whole genome shotgun (WGS) entry which is preliminary data.</text>
</comment>
<keyword evidence="8" id="KW-1185">Reference proteome</keyword>
<evidence type="ECO:0000313" key="7">
    <source>
        <dbReference type="EMBL" id="NYH93793.1"/>
    </source>
</evidence>
<feature type="transmembrane region" description="Helical" evidence="6">
    <location>
        <begin position="136"/>
        <end position="153"/>
    </location>
</feature>
<evidence type="ECO:0000313" key="8">
    <source>
        <dbReference type="Proteomes" id="UP000522081"/>
    </source>
</evidence>
<feature type="transmembrane region" description="Helical" evidence="6">
    <location>
        <begin position="55"/>
        <end position="73"/>
    </location>
</feature>
<feature type="transmembrane region" description="Helical" evidence="6">
    <location>
        <begin position="107"/>
        <end position="124"/>
    </location>
</feature>
<evidence type="ECO:0000256" key="5">
    <source>
        <dbReference type="ARBA" id="ARBA00023136"/>
    </source>
</evidence>
<keyword evidence="2" id="KW-1003">Cell membrane</keyword>
<evidence type="ECO:0000256" key="2">
    <source>
        <dbReference type="ARBA" id="ARBA00022475"/>
    </source>
</evidence>
<accession>A0A7Y9XV91</accession>
<dbReference type="AlphaFoldDB" id="A0A7Y9XV91"/>